<keyword evidence="3 5" id="KW-0378">Hydrolase</keyword>
<dbReference type="PROSITE" id="PS00136">
    <property type="entry name" value="SUBTILASE_ASP"/>
    <property type="match status" value="1"/>
</dbReference>
<dbReference type="RefSeq" id="WP_039312255.1">
    <property type="nucleotide sequence ID" value="NZ_CP006905.1"/>
</dbReference>
<feature type="domain" description="Peptidase S8/S53" evidence="6">
    <location>
        <begin position="110"/>
        <end position="371"/>
    </location>
</feature>
<dbReference type="PROSITE" id="PS51892">
    <property type="entry name" value="SUBTILASE"/>
    <property type="match status" value="1"/>
</dbReference>
<keyword evidence="2 5" id="KW-0645">Protease</keyword>
<evidence type="ECO:0000313" key="7">
    <source>
        <dbReference type="EMBL" id="AIY84550.1"/>
    </source>
</evidence>
<dbReference type="OrthoDB" id="9798386at2"/>
<dbReference type="GO" id="GO:0004252">
    <property type="term" value="F:serine-type endopeptidase activity"/>
    <property type="evidence" value="ECO:0007669"/>
    <property type="project" value="UniProtKB-UniRule"/>
</dbReference>
<dbReference type="InterPro" id="IPR000209">
    <property type="entry name" value="Peptidase_S8/S53_dom"/>
</dbReference>
<dbReference type="InterPro" id="IPR015500">
    <property type="entry name" value="Peptidase_S8_subtilisin-rel"/>
</dbReference>
<dbReference type="PRINTS" id="PR00723">
    <property type="entry name" value="SUBTILISIN"/>
</dbReference>
<dbReference type="SUPFAM" id="SSF52743">
    <property type="entry name" value="Subtilisin-like"/>
    <property type="match status" value="1"/>
</dbReference>
<reference evidence="7 8" key="1">
    <citation type="journal article" date="2015" name="Infect. Genet. Evol.">
        <title>Genomic sequences of six botulinum neurotoxin-producing strains representing three clostridial species illustrate the mobility and diversity of botulinum neurotoxin genes.</title>
        <authorList>
            <person name="Smith T.J."/>
            <person name="Hill K.K."/>
            <person name="Xie G."/>
            <person name="Foley B.T."/>
            <person name="Williamson C.H."/>
            <person name="Foster J.T."/>
            <person name="Johnson S.L."/>
            <person name="Chertkov O."/>
            <person name="Teshima H."/>
            <person name="Gibbons H.S."/>
            <person name="Johnsky L.A."/>
            <person name="Karavis M.A."/>
            <person name="Smith L.A."/>
        </authorList>
    </citation>
    <scope>NUCLEOTIDE SEQUENCE [LARGE SCALE GENOMIC DNA]</scope>
    <source>
        <strain evidence="7">Sullivan</strain>
    </source>
</reference>
<name>A0A0A7G045_9CLOT</name>
<dbReference type="PANTHER" id="PTHR43399:SF4">
    <property type="entry name" value="CELL WALL-ASSOCIATED PROTEASE"/>
    <property type="match status" value="1"/>
</dbReference>
<accession>A0A0A7G045</accession>
<dbReference type="InterPro" id="IPR023827">
    <property type="entry name" value="Peptidase_S8_Asp-AS"/>
</dbReference>
<dbReference type="Pfam" id="PF00082">
    <property type="entry name" value="Peptidase_S8"/>
    <property type="match status" value="1"/>
</dbReference>
<dbReference type="eggNOG" id="COG1404">
    <property type="taxonomic scope" value="Bacteria"/>
</dbReference>
<dbReference type="HOGENOM" id="CLU_011263_15_5_9"/>
<dbReference type="PANTHER" id="PTHR43399">
    <property type="entry name" value="SUBTILISIN-RELATED"/>
    <property type="match status" value="1"/>
</dbReference>
<keyword evidence="8" id="KW-1185">Reference proteome</keyword>
<evidence type="ECO:0000256" key="1">
    <source>
        <dbReference type="ARBA" id="ARBA00011073"/>
    </source>
</evidence>
<evidence type="ECO:0000256" key="5">
    <source>
        <dbReference type="PROSITE-ProRule" id="PRU01240"/>
    </source>
</evidence>
<dbReference type="AlphaFoldDB" id="A0A0A7G045"/>
<dbReference type="Proteomes" id="UP000030635">
    <property type="component" value="Chromosome"/>
</dbReference>
<feature type="active site" description="Charge relay system" evidence="5">
    <location>
        <position position="119"/>
    </location>
</feature>
<feature type="active site" description="Charge relay system" evidence="5">
    <location>
        <position position="154"/>
    </location>
</feature>
<dbReference type="GO" id="GO:0006508">
    <property type="term" value="P:proteolysis"/>
    <property type="evidence" value="ECO:0007669"/>
    <property type="project" value="UniProtKB-KW"/>
</dbReference>
<dbReference type="InterPro" id="IPR051048">
    <property type="entry name" value="Peptidase_S8/S53_subtilisin"/>
</dbReference>
<evidence type="ECO:0000313" key="8">
    <source>
        <dbReference type="Proteomes" id="UP000030635"/>
    </source>
</evidence>
<dbReference type="EMBL" id="CP006905">
    <property type="protein sequence ID" value="AIY84550.1"/>
    <property type="molecule type" value="Genomic_DNA"/>
</dbReference>
<keyword evidence="4 5" id="KW-0720">Serine protease</keyword>
<evidence type="ECO:0000259" key="6">
    <source>
        <dbReference type="Pfam" id="PF00082"/>
    </source>
</evidence>
<sequence length="399" mass="44297">MFNLRSKLDYNLNIALKQNAYQRYRVFIKCKNLFSSMVKKVSHYKNALIYPLESCNMIVANLNKYEIKSILEYPEVEKIFFDDYLFLCGMSVASANNCHSLSKFNNKYSGTNIKIGLVDSGVYPHTDLLSPHNSIDSFYDVINGLEHPYDDNGHGTAMAGIICGSGISSDGMYRGIAPSSNLVCFKAFDALGKGYASDILYSIESLVKLSKEKNIKVLCLPFELLNHNTYIIDAFDKVFDFAVKRKVVPIVPSGSTNCNYNNIMGIATLKNCITVGGINQKASNSPYLYSSRGPYGKIHKPNLVSACINITTLNSDKNFISEKDGIKLYPKKLDANYKTFSGTSLSVAFISAVCALIFEFKESFSFSDVLSVLELACDPKELPKANVGVGIFDFNKLLQ</sequence>
<dbReference type="Gene3D" id="3.40.50.200">
    <property type="entry name" value="Peptidase S8/S53 domain"/>
    <property type="match status" value="1"/>
</dbReference>
<evidence type="ECO:0000256" key="2">
    <source>
        <dbReference type="ARBA" id="ARBA00022670"/>
    </source>
</evidence>
<comment type="similarity">
    <text evidence="1 5">Belongs to the peptidase S8 family.</text>
</comment>
<dbReference type="KEGG" id="cbv:U729_1041"/>
<dbReference type="STRING" id="1561.NPD11_1961"/>
<proteinExistence type="inferred from homology"/>
<protein>
    <submittedName>
        <fullName evidence="7">Subtilase family protein</fullName>
    </submittedName>
</protein>
<dbReference type="InterPro" id="IPR036852">
    <property type="entry name" value="Peptidase_S8/S53_dom_sf"/>
</dbReference>
<organism evidence="7 8">
    <name type="scientific">Clostridium baratii str. Sullivan</name>
    <dbReference type="NCBI Taxonomy" id="1415775"/>
    <lineage>
        <taxon>Bacteria</taxon>
        <taxon>Bacillati</taxon>
        <taxon>Bacillota</taxon>
        <taxon>Clostridia</taxon>
        <taxon>Eubacteriales</taxon>
        <taxon>Clostridiaceae</taxon>
        <taxon>Clostridium</taxon>
    </lineage>
</organism>
<evidence type="ECO:0000256" key="3">
    <source>
        <dbReference type="ARBA" id="ARBA00022801"/>
    </source>
</evidence>
<feature type="active site" description="Charge relay system" evidence="5">
    <location>
        <position position="344"/>
    </location>
</feature>
<evidence type="ECO:0000256" key="4">
    <source>
        <dbReference type="ARBA" id="ARBA00022825"/>
    </source>
</evidence>
<gene>
    <name evidence="7" type="ORF">U729_1041</name>
</gene>